<protein>
    <submittedName>
        <fullName evidence="2">Uncharacterized protein</fullName>
    </submittedName>
</protein>
<feature type="compositionally biased region" description="Basic residues" evidence="1">
    <location>
        <begin position="255"/>
        <end position="264"/>
    </location>
</feature>
<accession>A0A699Q733</accession>
<proteinExistence type="predicted"/>
<evidence type="ECO:0000313" key="2">
    <source>
        <dbReference type="EMBL" id="GFC59014.1"/>
    </source>
</evidence>
<dbReference type="EMBL" id="BKCJ010979748">
    <property type="protein sequence ID" value="GFC59014.1"/>
    <property type="molecule type" value="Genomic_DNA"/>
</dbReference>
<name>A0A699Q733_TANCI</name>
<reference evidence="2" key="1">
    <citation type="journal article" date="2019" name="Sci. Rep.">
        <title>Draft genome of Tanacetum cinerariifolium, the natural source of mosquito coil.</title>
        <authorList>
            <person name="Yamashiro T."/>
            <person name="Shiraishi A."/>
            <person name="Satake H."/>
            <person name="Nakayama K."/>
        </authorList>
    </citation>
    <scope>NUCLEOTIDE SEQUENCE</scope>
</reference>
<organism evidence="2">
    <name type="scientific">Tanacetum cinerariifolium</name>
    <name type="common">Dalmatian daisy</name>
    <name type="synonym">Chrysanthemum cinerariifolium</name>
    <dbReference type="NCBI Taxonomy" id="118510"/>
    <lineage>
        <taxon>Eukaryota</taxon>
        <taxon>Viridiplantae</taxon>
        <taxon>Streptophyta</taxon>
        <taxon>Embryophyta</taxon>
        <taxon>Tracheophyta</taxon>
        <taxon>Spermatophyta</taxon>
        <taxon>Magnoliopsida</taxon>
        <taxon>eudicotyledons</taxon>
        <taxon>Gunneridae</taxon>
        <taxon>Pentapetalae</taxon>
        <taxon>asterids</taxon>
        <taxon>campanulids</taxon>
        <taxon>Asterales</taxon>
        <taxon>Asteraceae</taxon>
        <taxon>Asteroideae</taxon>
        <taxon>Anthemideae</taxon>
        <taxon>Anthemidinae</taxon>
        <taxon>Tanacetum</taxon>
    </lineage>
</organism>
<feature type="non-terminal residue" evidence="2">
    <location>
        <position position="264"/>
    </location>
</feature>
<feature type="region of interest" description="Disordered" evidence="1">
    <location>
        <begin position="171"/>
        <end position="264"/>
    </location>
</feature>
<sequence length="264" mass="28130">AGAINYYNRDRDMPAAASFNGSYLYWFPVPPPRSWRHALLVGEGQPEELAPHFQSFRKVGEITHPYARERGVTIYLGTGPDAALLARAAAVRQQELAAWEGGLRRKLSRLLRYAMSSRTFGTSAGTLASGRRALRLTALALPVFGGAAPSAGSFLRPKSLASHWGQMLSLGRTRVAGPARRQRRRAQHSAPHRAAASHAGGVPRGGPDSRGAGRGSPLFWAGPAAAGAQPATWQSGRSHARRPRHAASKPGGRGGARHGAHPRA</sequence>
<gene>
    <name evidence="2" type="ORF">Tci_830984</name>
</gene>
<feature type="compositionally biased region" description="Basic residues" evidence="1">
    <location>
        <begin position="238"/>
        <end position="247"/>
    </location>
</feature>
<dbReference type="AlphaFoldDB" id="A0A699Q733"/>
<feature type="compositionally biased region" description="Low complexity" evidence="1">
    <location>
        <begin position="192"/>
        <end position="201"/>
    </location>
</feature>
<feature type="compositionally biased region" description="Basic residues" evidence="1">
    <location>
        <begin position="180"/>
        <end position="191"/>
    </location>
</feature>
<evidence type="ECO:0000256" key="1">
    <source>
        <dbReference type="SAM" id="MobiDB-lite"/>
    </source>
</evidence>
<feature type="compositionally biased region" description="Low complexity" evidence="1">
    <location>
        <begin position="221"/>
        <end position="231"/>
    </location>
</feature>
<comment type="caution">
    <text evidence="2">The sequence shown here is derived from an EMBL/GenBank/DDBJ whole genome shotgun (WGS) entry which is preliminary data.</text>
</comment>
<feature type="non-terminal residue" evidence="2">
    <location>
        <position position="1"/>
    </location>
</feature>